<proteinExistence type="predicted"/>
<accession>A0A820AHN3</accession>
<organism evidence="1 2">
    <name type="scientific">Rotaria sordida</name>
    <dbReference type="NCBI Taxonomy" id="392033"/>
    <lineage>
        <taxon>Eukaryota</taxon>
        <taxon>Metazoa</taxon>
        <taxon>Spiralia</taxon>
        <taxon>Gnathifera</taxon>
        <taxon>Rotifera</taxon>
        <taxon>Eurotatoria</taxon>
        <taxon>Bdelloidea</taxon>
        <taxon>Philodinida</taxon>
        <taxon>Philodinidae</taxon>
        <taxon>Rotaria</taxon>
    </lineage>
</organism>
<sequence>VIINETNERESTQLDSPFGITLDPMENVYVADKSNNYI</sequence>
<dbReference type="AlphaFoldDB" id="A0A820AHN3"/>
<dbReference type="Gene3D" id="2.40.10.500">
    <property type="match status" value="1"/>
</dbReference>
<gene>
    <name evidence="1" type="ORF">FNK824_LOCUS35872</name>
</gene>
<reference evidence="1" key="1">
    <citation type="submission" date="2021-02" db="EMBL/GenBank/DDBJ databases">
        <authorList>
            <person name="Nowell W R."/>
        </authorList>
    </citation>
    <scope>NUCLEOTIDE SEQUENCE</scope>
</reference>
<protein>
    <submittedName>
        <fullName evidence="1">Uncharacterized protein</fullName>
    </submittedName>
</protein>
<feature type="non-terminal residue" evidence="1">
    <location>
        <position position="1"/>
    </location>
</feature>
<evidence type="ECO:0000313" key="1">
    <source>
        <dbReference type="EMBL" id="CAF4193385.1"/>
    </source>
</evidence>
<comment type="caution">
    <text evidence="1">The sequence shown here is derived from an EMBL/GenBank/DDBJ whole genome shotgun (WGS) entry which is preliminary data.</text>
</comment>
<name>A0A820AHN3_9BILA</name>
<dbReference type="EMBL" id="CAJOBE010015775">
    <property type="protein sequence ID" value="CAF4193385.1"/>
    <property type="molecule type" value="Genomic_DNA"/>
</dbReference>
<evidence type="ECO:0000313" key="2">
    <source>
        <dbReference type="Proteomes" id="UP000663874"/>
    </source>
</evidence>
<dbReference type="Proteomes" id="UP000663874">
    <property type="component" value="Unassembled WGS sequence"/>
</dbReference>